<dbReference type="GO" id="GO:0009507">
    <property type="term" value="C:chloroplast"/>
    <property type="evidence" value="ECO:0007669"/>
    <property type="project" value="TreeGrafter"/>
</dbReference>
<protein>
    <submittedName>
        <fullName evidence="3">Uncharacterized protein</fullName>
    </submittedName>
</protein>
<evidence type="ECO:0000313" key="4">
    <source>
        <dbReference type="Proteomes" id="UP001489004"/>
    </source>
</evidence>
<keyword evidence="2" id="KW-0472">Membrane</keyword>
<keyword evidence="2" id="KW-1133">Transmembrane helix</keyword>
<keyword evidence="2" id="KW-0812">Transmembrane</keyword>
<evidence type="ECO:0000256" key="2">
    <source>
        <dbReference type="SAM" id="Phobius"/>
    </source>
</evidence>
<feature type="region of interest" description="Disordered" evidence="1">
    <location>
        <begin position="1"/>
        <end position="69"/>
    </location>
</feature>
<proteinExistence type="predicted"/>
<reference evidence="3 4" key="1">
    <citation type="journal article" date="2024" name="Nat. Commun.">
        <title>Phylogenomics reveals the evolutionary origins of lichenization in chlorophyte algae.</title>
        <authorList>
            <person name="Puginier C."/>
            <person name="Libourel C."/>
            <person name="Otte J."/>
            <person name="Skaloud P."/>
            <person name="Haon M."/>
            <person name="Grisel S."/>
            <person name="Petersen M."/>
            <person name="Berrin J.G."/>
            <person name="Delaux P.M."/>
            <person name="Dal Grande F."/>
            <person name="Keller J."/>
        </authorList>
    </citation>
    <scope>NUCLEOTIDE SEQUENCE [LARGE SCALE GENOMIC DNA]</scope>
    <source>
        <strain evidence="3 4">SAG 2043</strain>
    </source>
</reference>
<comment type="caution">
    <text evidence="3">The sequence shown here is derived from an EMBL/GenBank/DDBJ whole genome shotgun (WGS) entry which is preliminary data.</text>
</comment>
<evidence type="ECO:0000256" key="1">
    <source>
        <dbReference type="SAM" id="MobiDB-lite"/>
    </source>
</evidence>
<dbReference type="AlphaFoldDB" id="A0AAW1PRZ7"/>
<dbReference type="PANTHER" id="PTHR36343:SF1">
    <property type="entry name" value="EXPRESSED PROTEIN"/>
    <property type="match status" value="1"/>
</dbReference>
<keyword evidence="4" id="KW-1185">Reference proteome</keyword>
<evidence type="ECO:0000313" key="3">
    <source>
        <dbReference type="EMBL" id="KAK9816461.1"/>
    </source>
</evidence>
<dbReference type="Proteomes" id="UP001489004">
    <property type="component" value="Unassembled WGS sequence"/>
</dbReference>
<organism evidence="3 4">
    <name type="scientific">[Myrmecia] bisecta</name>
    <dbReference type="NCBI Taxonomy" id="41462"/>
    <lineage>
        <taxon>Eukaryota</taxon>
        <taxon>Viridiplantae</taxon>
        <taxon>Chlorophyta</taxon>
        <taxon>core chlorophytes</taxon>
        <taxon>Trebouxiophyceae</taxon>
        <taxon>Trebouxiales</taxon>
        <taxon>Trebouxiaceae</taxon>
        <taxon>Myrmecia</taxon>
    </lineage>
</organism>
<feature type="transmembrane region" description="Helical" evidence="2">
    <location>
        <begin position="87"/>
        <end position="111"/>
    </location>
</feature>
<name>A0AAW1PRZ7_9CHLO</name>
<gene>
    <name evidence="3" type="ORF">WJX72_000590</name>
</gene>
<dbReference type="EMBL" id="JALJOR010000005">
    <property type="protein sequence ID" value="KAK9816461.1"/>
    <property type="molecule type" value="Genomic_DNA"/>
</dbReference>
<dbReference type="PANTHER" id="PTHR36343">
    <property type="entry name" value="EXPRESSED PROTEIN"/>
    <property type="match status" value="1"/>
</dbReference>
<feature type="compositionally biased region" description="Low complexity" evidence="1">
    <location>
        <begin position="1"/>
        <end position="17"/>
    </location>
</feature>
<sequence length="117" mass="12456">MSVAVTAQASVSVQALSGKQQPQTRSPGILLACPSLPSLRPQPRRSARLHALGNSKDKNTITRDDEPEEYWQTAAERKGENPIKDPLAIIGLLAILSPFLILGVAIGTGYVDLNAGK</sequence>
<feature type="compositionally biased region" description="Basic and acidic residues" evidence="1">
    <location>
        <begin position="55"/>
        <end position="64"/>
    </location>
</feature>
<accession>A0AAW1PRZ7</accession>